<dbReference type="PROSITE" id="PS50110">
    <property type="entry name" value="RESPONSE_REGULATORY"/>
    <property type="match status" value="2"/>
</dbReference>
<keyword evidence="5 10" id="KW-0808">Transferase</keyword>
<dbReference type="Gene3D" id="3.30.450.20">
    <property type="entry name" value="PAS domain"/>
    <property type="match status" value="1"/>
</dbReference>
<comment type="subcellular location">
    <subcellularLocation>
        <location evidence="2">Cell inner membrane</location>
        <topology evidence="2">Multi-pass membrane protein</topology>
    </subcellularLocation>
</comment>
<dbReference type="CDD" id="cd00082">
    <property type="entry name" value="HisKA"/>
    <property type="match status" value="2"/>
</dbReference>
<dbReference type="FunFam" id="3.30.565.10:FF:000006">
    <property type="entry name" value="Sensor histidine kinase WalK"/>
    <property type="match status" value="2"/>
</dbReference>
<dbReference type="AlphaFoldDB" id="A0A1E7WCJ5"/>
<keyword evidence="11" id="KW-1185">Reference proteome</keyword>
<dbReference type="SMART" id="SM00387">
    <property type="entry name" value="HATPase_c"/>
    <property type="match status" value="2"/>
</dbReference>
<evidence type="ECO:0000313" key="11">
    <source>
        <dbReference type="Proteomes" id="UP000175989"/>
    </source>
</evidence>
<feature type="modified residue" description="4-aspartylphosphate" evidence="7">
    <location>
        <position position="1076"/>
    </location>
</feature>
<dbReference type="InterPro" id="IPR004358">
    <property type="entry name" value="Sig_transdc_His_kin-like_C"/>
</dbReference>
<dbReference type="Pfam" id="PF02518">
    <property type="entry name" value="HATPase_c"/>
    <property type="match status" value="2"/>
</dbReference>
<evidence type="ECO:0000256" key="2">
    <source>
        <dbReference type="ARBA" id="ARBA00004429"/>
    </source>
</evidence>
<feature type="domain" description="Histidine kinase" evidence="8">
    <location>
        <begin position="373"/>
        <end position="589"/>
    </location>
</feature>
<dbReference type="InterPro" id="IPR011006">
    <property type="entry name" value="CheY-like_superfamily"/>
</dbReference>
<dbReference type="GO" id="GO:0005886">
    <property type="term" value="C:plasma membrane"/>
    <property type="evidence" value="ECO:0007669"/>
    <property type="project" value="UniProtKB-SubCell"/>
</dbReference>
<dbReference type="CDD" id="cd17574">
    <property type="entry name" value="REC_OmpR"/>
    <property type="match status" value="1"/>
</dbReference>
<comment type="catalytic activity">
    <reaction evidence="1">
        <text>ATP + protein L-histidine = ADP + protein N-phospho-L-histidine.</text>
        <dbReference type="EC" id="2.7.13.3"/>
    </reaction>
</comment>
<evidence type="ECO:0000256" key="3">
    <source>
        <dbReference type="ARBA" id="ARBA00012438"/>
    </source>
</evidence>
<dbReference type="InterPro" id="IPR003661">
    <property type="entry name" value="HisK_dim/P_dom"/>
</dbReference>
<dbReference type="Gene3D" id="3.40.50.2300">
    <property type="match status" value="2"/>
</dbReference>
<dbReference type="SMART" id="SM00388">
    <property type="entry name" value="HisKA"/>
    <property type="match status" value="2"/>
</dbReference>
<dbReference type="PRINTS" id="PR00344">
    <property type="entry name" value="BCTRLSENSOR"/>
</dbReference>
<dbReference type="Gene3D" id="1.10.287.130">
    <property type="match status" value="2"/>
</dbReference>
<gene>
    <name evidence="10" type="primary">tmoS_4</name>
    <name evidence="10" type="ORF">DUPY_43260</name>
</gene>
<dbReference type="SUPFAM" id="SSF52172">
    <property type="entry name" value="CheY-like"/>
    <property type="match status" value="2"/>
</dbReference>
<dbReference type="PATRIC" id="fig|762836.4.peg.4454"/>
<dbReference type="Pfam" id="PF00072">
    <property type="entry name" value="Response_reg"/>
    <property type="match status" value="2"/>
</dbReference>
<evidence type="ECO:0000256" key="4">
    <source>
        <dbReference type="ARBA" id="ARBA00022553"/>
    </source>
</evidence>
<dbReference type="Proteomes" id="UP000175989">
    <property type="component" value="Unassembled WGS sequence"/>
</dbReference>
<evidence type="ECO:0000256" key="5">
    <source>
        <dbReference type="ARBA" id="ARBA00022679"/>
    </source>
</evidence>
<dbReference type="PANTHER" id="PTHR43547">
    <property type="entry name" value="TWO-COMPONENT HISTIDINE KINASE"/>
    <property type="match status" value="1"/>
</dbReference>
<evidence type="ECO:0000259" key="9">
    <source>
        <dbReference type="PROSITE" id="PS50110"/>
    </source>
</evidence>
<dbReference type="SUPFAM" id="SSF47384">
    <property type="entry name" value="Homodimeric domain of signal transducing histidine kinase"/>
    <property type="match status" value="2"/>
</dbReference>
<dbReference type="FunFam" id="1.10.287.130:FF:000045">
    <property type="entry name" value="Two-component system sensor histidine kinase/response regulator"/>
    <property type="match status" value="1"/>
</dbReference>
<dbReference type="InterPro" id="IPR036097">
    <property type="entry name" value="HisK_dim/P_sf"/>
</dbReference>
<dbReference type="InterPro" id="IPR005467">
    <property type="entry name" value="His_kinase_dom"/>
</dbReference>
<dbReference type="Pfam" id="PF00512">
    <property type="entry name" value="HisKA"/>
    <property type="match status" value="2"/>
</dbReference>
<feature type="domain" description="Response regulatory" evidence="9">
    <location>
        <begin position="1027"/>
        <end position="1143"/>
    </location>
</feature>
<dbReference type="Gene3D" id="3.30.565.10">
    <property type="entry name" value="Histidine kinase-like ATPase, C-terminal domain"/>
    <property type="match status" value="2"/>
</dbReference>
<feature type="modified residue" description="4-aspartylphosphate" evidence="7">
    <location>
        <position position="688"/>
    </location>
</feature>
<organism evidence="10 11">
    <name type="scientific">Duganella phyllosphaerae</name>
    <dbReference type="NCBI Taxonomy" id="762836"/>
    <lineage>
        <taxon>Bacteria</taxon>
        <taxon>Pseudomonadati</taxon>
        <taxon>Pseudomonadota</taxon>
        <taxon>Betaproteobacteria</taxon>
        <taxon>Burkholderiales</taxon>
        <taxon>Oxalobacteraceae</taxon>
        <taxon>Telluria group</taxon>
        <taxon>Duganella</taxon>
    </lineage>
</organism>
<reference evidence="11" key="1">
    <citation type="journal article" date="2016" name="Front. Microbiol.">
        <title>Molecular Keys to the Janthinobacterium and Duganella spp. Interaction with the Plant Pathogen Fusarium graminearum.</title>
        <authorList>
            <person name="Haack F.S."/>
            <person name="Poehlein A."/>
            <person name="Kroger C."/>
            <person name="Voigt C.A."/>
            <person name="Piepenbring M."/>
            <person name="Bode H.B."/>
            <person name="Daniel R."/>
            <person name="Schafer W."/>
            <person name="Streit W.R."/>
        </authorList>
    </citation>
    <scope>NUCLEOTIDE SEQUENCE [LARGE SCALE GENOMIC DNA]</scope>
    <source>
        <strain evidence="11">T54</strain>
    </source>
</reference>
<sequence length="1149" mass="124328">MTQDHGQRPAADARFLDSSSEMAALIRAHDWASTTLGPISSWPQSLRTTVSLCLASNFPINIVWGPDRIQIYNDGYRVLCGDRHPATLGMDYRVCWESAWAALAAPFDCAVRGETSYLENQRMFLFRNGYLEETFFTFSLSPIRDESGEIGGLFHPVTETTLTMLGARRTRAVRDLTAQLAPLQTGEQVFAQTAVTLKQFEFDLPFVLLYEFDAETGDYVLRQRSGIEASPLVAPERLLAGAFTASATGDADGAAAGFWPLAQLLQSAAEPRVLELPGLRQALGDAPCGPYPDGPDLALAISVMRPGATQPVALLLTAASARLPFSADYRGFYELLGATLGTALARVAAHEEERKRLTMLAEIDHAKTVFFSNVSHEFRTPLTLMLGPLEDLLAMPDVTAPQQVLLATANRNARRLLKLVNALLDFSRMEMGRTSATFEATDLATDTAELASHFASACERAGLSLGIDCQPLPAPVWIDRDMWEKIVFNLLSNAFKFTLEGGISVRLRAVDGMAELVVADTGVGIPRAELGRVFERFHRIEGQPGRSVEGTGIGLALVHEMVLLHDGEITAESEAGRGALFRVRIPMVARSAAPVTHRQPSARRHVHAPVYLSEAAQWIDSGAHTEPDAPQRQHVSGHIVLADDNNDMRRYVQKTLTDAGYLVTACVNGAQALERLRSGDLPDLVVSDVMMPLVDGFALLSEVRSESRMRELPFILLSARAGEEARIEGLAAGADDYIVKPFSGRELLARVEGAISLARLRREGGERDSELRLRIEADRNKDEFLAMLAHELRNPLAPISAAAELMGLGLLDADRLQRTSGIITRQVRHMTALVDDLLDVSRVTRGLVEIERQPLDLQLVVAAAVEQTRPLITGRGHELALHLPAGPVLVLGDYKRLVQVLANLLNNAAKFTPSGGAIVVALAVSEDRVRLSVRDNGIGIAAELTDRIFDLFAQATRTPDRSQGGLGLGLALARKLTELHGGSIGFVSAGPGAGTQFTVELPAYGGLAQLARDDAPAGAAGAGQRLRVLLVDDNVDAASILAMLLEAQGYLVQVEHDASAALARAAAWAPAVCILDIGLPDMDGNALARELRRRPEGRDATLIAVTGYGEERDREAGFAAGFDAYFAKPVDTDRLHEVLEHAARVFMAR</sequence>
<accession>A0A1E7WCJ5</accession>
<feature type="domain" description="Response regulatory" evidence="9">
    <location>
        <begin position="638"/>
        <end position="755"/>
    </location>
</feature>
<evidence type="ECO:0000256" key="7">
    <source>
        <dbReference type="PROSITE-ProRule" id="PRU00169"/>
    </source>
</evidence>
<dbReference type="RefSeq" id="WP_070250975.1">
    <property type="nucleotide sequence ID" value="NZ_LROM01000125.1"/>
</dbReference>
<dbReference type="GO" id="GO:0000155">
    <property type="term" value="F:phosphorelay sensor kinase activity"/>
    <property type="evidence" value="ECO:0007669"/>
    <property type="project" value="InterPro"/>
</dbReference>
<evidence type="ECO:0000256" key="1">
    <source>
        <dbReference type="ARBA" id="ARBA00000085"/>
    </source>
</evidence>
<keyword evidence="4 7" id="KW-0597">Phosphoprotein</keyword>
<evidence type="ECO:0000313" key="10">
    <source>
        <dbReference type="EMBL" id="OEZ95317.1"/>
    </source>
</evidence>
<dbReference type="SMART" id="SM00448">
    <property type="entry name" value="REC"/>
    <property type="match status" value="2"/>
</dbReference>
<dbReference type="PROSITE" id="PS50109">
    <property type="entry name" value="HIS_KIN"/>
    <property type="match status" value="2"/>
</dbReference>
<dbReference type="EMBL" id="LROM01000125">
    <property type="protein sequence ID" value="OEZ95317.1"/>
    <property type="molecule type" value="Genomic_DNA"/>
</dbReference>
<name>A0A1E7WCJ5_9BURK</name>
<dbReference type="InterPro" id="IPR036890">
    <property type="entry name" value="HATPase_C_sf"/>
</dbReference>
<dbReference type="SUPFAM" id="SSF55874">
    <property type="entry name" value="ATPase domain of HSP90 chaperone/DNA topoisomerase II/histidine kinase"/>
    <property type="match status" value="2"/>
</dbReference>
<dbReference type="PANTHER" id="PTHR43547:SF2">
    <property type="entry name" value="HYBRID SIGNAL TRANSDUCTION HISTIDINE KINASE C"/>
    <property type="match status" value="1"/>
</dbReference>
<proteinExistence type="predicted"/>
<dbReference type="InterPro" id="IPR003594">
    <property type="entry name" value="HATPase_dom"/>
</dbReference>
<feature type="domain" description="Histidine kinase" evidence="8">
    <location>
        <begin position="787"/>
        <end position="1005"/>
    </location>
</feature>
<keyword evidence="6 10" id="KW-0418">Kinase</keyword>
<dbReference type="InterPro" id="IPR001789">
    <property type="entry name" value="Sig_transdc_resp-reg_receiver"/>
</dbReference>
<evidence type="ECO:0000256" key="6">
    <source>
        <dbReference type="ARBA" id="ARBA00022777"/>
    </source>
</evidence>
<comment type="caution">
    <text evidence="10">The sequence shown here is derived from an EMBL/GenBank/DDBJ whole genome shotgun (WGS) entry which is preliminary data.</text>
</comment>
<dbReference type="EC" id="2.7.13.3" evidence="3"/>
<evidence type="ECO:0000259" key="8">
    <source>
        <dbReference type="PROSITE" id="PS50109"/>
    </source>
</evidence>
<dbReference type="OrthoDB" id="5389366at2"/>
<protein>
    <recommendedName>
        <fullName evidence="3">histidine kinase</fullName>
        <ecNumber evidence="3">2.7.13.3</ecNumber>
    </recommendedName>
</protein>